<protein>
    <submittedName>
        <fullName evidence="1">Uncharacterized protein</fullName>
    </submittedName>
</protein>
<evidence type="ECO:0000313" key="2">
    <source>
        <dbReference type="Proteomes" id="UP000790377"/>
    </source>
</evidence>
<gene>
    <name evidence="1" type="ORF">BJ138DRAFT_765754</name>
</gene>
<dbReference type="EMBL" id="MU267594">
    <property type="protein sequence ID" value="KAH7916034.1"/>
    <property type="molecule type" value="Genomic_DNA"/>
</dbReference>
<reference evidence="1" key="1">
    <citation type="journal article" date="2021" name="New Phytol.">
        <title>Evolutionary innovations through gain and loss of genes in the ectomycorrhizal Boletales.</title>
        <authorList>
            <person name="Wu G."/>
            <person name="Miyauchi S."/>
            <person name="Morin E."/>
            <person name="Kuo A."/>
            <person name="Drula E."/>
            <person name="Varga T."/>
            <person name="Kohler A."/>
            <person name="Feng B."/>
            <person name="Cao Y."/>
            <person name="Lipzen A."/>
            <person name="Daum C."/>
            <person name="Hundley H."/>
            <person name="Pangilinan J."/>
            <person name="Johnson J."/>
            <person name="Barry K."/>
            <person name="LaButti K."/>
            <person name="Ng V."/>
            <person name="Ahrendt S."/>
            <person name="Min B."/>
            <person name="Choi I.G."/>
            <person name="Park H."/>
            <person name="Plett J.M."/>
            <person name="Magnuson J."/>
            <person name="Spatafora J.W."/>
            <person name="Nagy L.G."/>
            <person name="Henrissat B."/>
            <person name="Grigoriev I.V."/>
            <person name="Yang Z.L."/>
            <person name="Xu J."/>
            <person name="Martin F.M."/>
        </authorList>
    </citation>
    <scope>NUCLEOTIDE SEQUENCE</scope>
    <source>
        <strain evidence="1">ATCC 28755</strain>
    </source>
</reference>
<keyword evidence="2" id="KW-1185">Reference proteome</keyword>
<accession>A0ACB8AS30</accession>
<organism evidence="1 2">
    <name type="scientific">Hygrophoropsis aurantiaca</name>
    <dbReference type="NCBI Taxonomy" id="72124"/>
    <lineage>
        <taxon>Eukaryota</taxon>
        <taxon>Fungi</taxon>
        <taxon>Dikarya</taxon>
        <taxon>Basidiomycota</taxon>
        <taxon>Agaricomycotina</taxon>
        <taxon>Agaricomycetes</taxon>
        <taxon>Agaricomycetidae</taxon>
        <taxon>Boletales</taxon>
        <taxon>Coniophorineae</taxon>
        <taxon>Hygrophoropsidaceae</taxon>
        <taxon>Hygrophoropsis</taxon>
    </lineage>
</organism>
<comment type="caution">
    <text evidence="1">The sequence shown here is derived from an EMBL/GenBank/DDBJ whole genome shotgun (WGS) entry which is preliminary data.</text>
</comment>
<evidence type="ECO:0000313" key="1">
    <source>
        <dbReference type="EMBL" id="KAH7916034.1"/>
    </source>
</evidence>
<proteinExistence type="predicted"/>
<name>A0ACB8AS30_9AGAM</name>
<sequence>MFHRCSPEHFGICPSDCLEHRGCKPEFPYLGAGLGAWWTLARVVYTLGYTTNDPQMRLPGGFTAVFSILGLLFTTSYSAFRFAYPSL</sequence>
<dbReference type="Proteomes" id="UP000790377">
    <property type="component" value="Unassembled WGS sequence"/>
</dbReference>